<dbReference type="EMBL" id="JBEPSH010000012">
    <property type="protein sequence ID" value="MET4579937.1"/>
    <property type="molecule type" value="Genomic_DNA"/>
</dbReference>
<keyword evidence="3" id="KW-1185">Reference proteome</keyword>
<name>A0ABV2QG63_9BURK</name>
<gene>
    <name evidence="2" type="ORF">ABIE13_005074</name>
</gene>
<comment type="caution">
    <text evidence="2">The sequence shown here is derived from an EMBL/GenBank/DDBJ whole genome shotgun (WGS) entry which is preliminary data.</text>
</comment>
<dbReference type="InterPro" id="IPR010640">
    <property type="entry name" value="Low_temperature_requirement_A"/>
</dbReference>
<feature type="transmembrane region" description="Helical" evidence="1">
    <location>
        <begin position="247"/>
        <end position="268"/>
    </location>
</feature>
<feature type="transmembrane region" description="Helical" evidence="1">
    <location>
        <begin position="59"/>
        <end position="80"/>
    </location>
</feature>
<dbReference type="RefSeq" id="WP_354448485.1">
    <property type="nucleotide sequence ID" value="NZ_JBEPSH010000012.1"/>
</dbReference>
<feature type="transmembrane region" description="Helical" evidence="1">
    <location>
        <begin position="381"/>
        <end position="399"/>
    </location>
</feature>
<feature type="transmembrane region" description="Helical" evidence="1">
    <location>
        <begin position="289"/>
        <end position="306"/>
    </location>
</feature>
<feature type="transmembrane region" description="Helical" evidence="1">
    <location>
        <begin position="326"/>
        <end position="346"/>
    </location>
</feature>
<dbReference type="PANTHER" id="PTHR36840">
    <property type="entry name" value="BLL5714 PROTEIN"/>
    <property type="match status" value="1"/>
</dbReference>
<reference evidence="2 3" key="1">
    <citation type="submission" date="2024-06" db="EMBL/GenBank/DDBJ databases">
        <title>Sorghum-associated microbial communities from plants grown in Nebraska, USA.</title>
        <authorList>
            <person name="Schachtman D."/>
        </authorList>
    </citation>
    <scope>NUCLEOTIDE SEQUENCE [LARGE SCALE GENOMIC DNA]</scope>
    <source>
        <strain evidence="2 3">2709</strain>
    </source>
</reference>
<dbReference type="PANTHER" id="PTHR36840:SF1">
    <property type="entry name" value="BLL5714 PROTEIN"/>
    <property type="match status" value="1"/>
</dbReference>
<protein>
    <submittedName>
        <fullName evidence="2">Low temperature requirement protein LtrA</fullName>
    </submittedName>
</protein>
<proteinExistence type="predicted"/>
<organism evidence="2 3">
    <name type="scientific">Ottowia thiooxydans</name>
    <dbReference type="NCBI Taxonomy" id="219182"/>
    <lineage>
        <taxon>Bacteria</taxon>
        <taxon>Pseudomonadati</taxon>
        <taxon>Pseudomonadota</taxon>
        <taxon>Betaproteobacteria</taxon>
        <taxon>Burkholderiales</taxon>
        <taxon>Comamonadaceae</taxon>
        <taxon>Ottowia</taxon>
    </lineage>
</organism>
<keyword evidence="1" id="KW-0472">Membrane</keyword>
<dbReference type="Proteomes" id="UP001549320">
    <property type="component" value="Unassembled WGS sequence"/>
</dbReference>
<feature type="transmembrane region" description="Helical" evidence="1">
    <location>
        <begin position="358"/>
        <end position="375"/>
    </location>
</feature>
<evidence type="ECO:0000313" key="2">
    <source>
        <dbReference type="EMBL" id="MET4579937.1"/>
    </source>
</evidence>
<accession>A0ABV2QG63</accession>
<evidence type="ECO:0000313" key="3">
    <source>
        <dbReference type="Proteomes" id="UP001549320"/>
    </source>
</evidence>
<dbReference type="Pfam" id="PF06772">
    <property type="entry name" value="LtrA"/>
    <property type="match status" value="1"/>
</dbReference>
<evidence type="ECO:0000256" key="1">
    <source>
        <dbReference type="SAM" id="Phobius"/>
    </source>
</evidence>
<feature type="transmembrane region" description="Helical" evidence="1">
    <location>
        <begin position="147"/>
        <end position="165"/>
    </location>
</feature>
<feature type="transmembrane region" description="Helical" evidence="1">
    <location>
        <begin position="218"/>
        <end position="241"/>
    </location>
</feature>
<sequence>MNLSPAPLKRSIRGRDIHEQHRVATPLELLFDLTFVVAVALAAAQLHHAEGAHHIVQALPGYLLAFFAIWWAWMNYTWFASAYDNDDAVHRILTLLQMGGVLVFATGVPGLFEGQFFLGVLGYALMRLPLCIQWIRAGMGDAERRAVCWRYATGIAVVQVLWILFHMARSQGWLAEGMIWPVLIVLVALDLSVPAWAERPGPATPWHPHHIAERYSGFVIMILGEAILGTTNAIAGLVQAHGSSWDVGLVGLGGALLAFCLWWMYFLLPSGEALHHHRNRSFGWGYGHYFAFAALAAVGSGLEVVADTLKATSEATQQASHASSPLFAISAVAIPEALFVFFIWALYRYVTRAQDNQMGLVIVVLACIGLGPLAVAQGLPLPWGLVLLSLGPAIAIIYNERGRQRRADRFAVQ</sequence>
<keyword evidence="1" id="KW-1133">Transmembrane helix</keyword>
<feature type="transmembrane region" description="Helical" evidence="1">
    <location>
        <begin position="177"/>
        <end position="197"/>
    </location>
</feature>
<keyword evidence="1" id="KW-0812">Transmembrane</keyword>